<dbReference type="FunCoup" id="Q23R62">
    <property type="interactions" value="645"/>
</dbReference>
<dbReference type="InterPro" id="IPR045075">
    <property type="entry name" value="Syf1-like"/>
</dbReference>
<dbReference type="InterPro" id="IPR010491">
    <property type="entry name" value="PRP1_N"/>
</dbReference>
<dbReference type="EMBL" id="GG662645">
    <property type="protein sequence ID" value="EAR98979.1"/>
    <property type="molecule type" value="Genomic_DNA"/>
</dbReference>
<dbReference type="OrthoDB" id="440128at2759"/>
<dbReference type="PANTHER" id="PTHR11246:SF1">
    <property type="entry name" value="PRE-MRNA-PROCESSING FACTOR 6"/>
    <property type="match status" value="1"/>
</dbReference>
<feature type="domain" description="Suppressor of forked" evidence="4">
    <location>
        <begin position="265"/>
        <end position="435"/>
    </location>
</feature>
<keyword evidence="2" id="KW-0677">Repeat</keyword>
<dbReference type="InterPro" id="IPR003107">
    <property type="entry name" value="HAT"/>
</dbReference>
<dbReference type="GeneID" id="7834863"/>
<dbReference type="eggNOG" id="KOG0495">
    <property type="taxonomic scope" value="Eukaryota"/>
</dbReference>
<comment type="subcellular location">
    <subcellularLocation>
        <location evidence="1">Nucleus</location>
    </subcellularLocation>
</comment>
<dbReference type="PANTHER" id="PTHR11246">
    <property type="entry name" value="PRE-MRNA SPLICING FACTOR"/>
    <property type="match status" value="1"/>
</dbReference>
<dbReference type="InParanoid" id="Q23R62"/>
<protein>
    <submittedName>
        <fullName evidence="6">Pre-mRNA splicing factor, putative</fullName>
    </submittedName>
</protein>
<evidence type="ECO:0000256" key="1">
    <source>
        <dbReference type="ARBA" id="ARBA00004123"/>
    </source>
</evidence>
<dbReference type="OMA" id="DGWAWYY"/>
<evidence type="ECO:0000313" key="6">
    <source>
        <dbReference type="EMBL" id="EAR98979.1"/>
    </source>
</evidence>
<organism evidence="6 7">
    <name type="scientific">Tetrahymena thermophila (strain SB210)</name>
    <dbReference type="NCBI Taxonomy" id="312017"/>
    <lineage>
        <taxon>Eukaryota</taxon>
        <taxon>Sar</taxon>
        <taxon>Alveolata</taxon>
        <taxon>Ciliophora</taxon>
        <taxon>Intramacronucleata</taxon>
        <taxon>Oligohymenophorea</taxon>
        <taxon>Hymenostomatida</taxon>
        <taxon>Tetrahymenina</taxon>
        <taxon>Tetrahymenidae</taxon>
        <taxon>Tetrahymena</taxon>
    </lineage>
</organism>
<feature type="domain" description="PRP1 splicing factor N-terminal" evidence="5">
    <location>
        <begin position="41"/>
        <end position="135"/>
    </location>
</feature>
<dbReference type="Pfam" id="PF06424">
    <property type="entry name" value="PRP1_N"/>
    <property type="match status" value="2"/>
</dbReference>
<dbReference type="STRING" id="312017.Q23R62"/>
<evidence type="ECO:0000259" key="4">
    <source>
        <dbReference type="Pfam" id="PF05843"/>
    </source>
</evidence>
<keyword evidence="7" id="KW-1185">Reference proteome</keyword>
<dbReference type="SUPFAM" id="SSF48452">
    <property type="entry name" value="TPR-like"/>
    <property type="match status" value="3"/>
</dbReference>
<accession>Q23R62</accession>
<dbReference type="Gene3D" id="1.25.40.10">
    <property type="entry name" value="Tetratricopeptide repeat domain"/>
    <property type="match status" value="3"/>
</dbReference>
<sequence length="920" mass="105985">MSNKSYYAKTDFGPPPPNYVAGLARGAVGFITRSDIGPANYSSYDSWSGYQENIFANDKQDDEDRQAEEEYNKIDNFMAGRRIKYIEKKQQEEAKKNLEKNPSVAFQFADLKRDLGGITYDEWNAIPEVQDYTIKKSKNEKYTPVPDHIIQSARSEGSFSTSLDVTGLQTPHNINDIGKANQTIFTSRLDKSSDQVSGISTVDKSGYLTSLNSQLVNSSADIGDFKRARNLMKSFVKTDPKNPVGWISVARVEELDGKIQEARNVLYQGLPHCETSDEIWVEIARLETPEKARALLAKAATILPKSLKIWLAAADLESNREMKVKILKKALEHIPDQPRLWKKLIEYEESQKEAKILLYKAVECIPDDLDMWLALAKLETYENAKAVLNKARKIHPQELSIWVNAAKLEESQGQPQETITKVLQNAIKYFSSKNINIVKEDWLKEAAYCEKSGNLNTCIAIVQAIVLHNVHDKSDKERIIKEEAKNMIEGTCIGTGRAIYEFGIEALKPDNIDLFQATIDFEQNTGKDKDNLKRLYKEATTQHPKYESFWIQRIKFHWQEANKVIEQAQLQNHSEKNIETPSTVDEEAQMNQQITAQKAEIQKLLQESQENLPESQQILVLSIKYLKKNEEIDQARELVYKARKNNPTHQVYLSLLKLEYQTGALQKAFQESQNAMGAFPNCEKIFILSAKIAYAHKSIEQARQVYEKGLRFNPMSVSLIQKYVELEINHKYFARARPVLEKFRVKLPKNPELWCTAVQLEIEAENKKGARYMLARALKECPDYTQLWSYAIELEPKATRKKKTSEALEKCRQDPYVNVSVAKLFWKERKMDKARKWIEKSTFERPEIMDSWAALYLLVLETEGRQQADEVLIKVKQLDVHREGRLYQKIKKSDDGWRYSFDQIFIKITDQIKKELSNIE</sequence>
<dbReference type="Pfam" id="PF05843">
    <property type="entry name" value="Suf"/>
    <property type="match status" value="1"/>
</dbReference>
<dbReference type="AlphaFoldDB" id="Q23R62"/>
<evidence type="ECO:0000256" key="3">
    <source>
        <dbReference type="ARBA" id="ARBA00023242"/>
    </source>
</evidence>
<gene>
    <name evidence="6" type="ORF">TTHERM_00849220</name>
</gene>
<dbReference type="GO" id="GO:0005634">
    <property type="term" value="C:nucleus"/>
    <property type="evidence" value="ECO:0007669"/>
    <property type="project" value="UniProtKB-SubCell"/>
</dbReference>
<dbReference type="InterPro" id="IPR011990">
    <property type="entry name" value="TPR-like_helical_dom_sf"/>
</dbReference>
<feature type="domain" description="PRP1 splicing factor N-terminal" evidence="5">
    <location>
        <begin position="15"/>
        <end position="40"/>
    </location>
</feature>
<dbReference type="KEGG" id="tet:TTHERM_00849220"/>
<evidence type="ECO:0000259" key="5">
    <source>
        <dbReference type="Pfam" id="PF06424"/>
    </source>
</evidence>
<keyword evidence="3" id="KW-0539">Nucleus</keyword>
<dbReference type="HOGENOM" id="CLU_007010_0_0_1"/>
<dbReference type="RefSeq" id="XP_001019224.1">
    <property type="nucleotide sequence ID" value="XM_001019224.1"/>
</dbReference>
<dbReference type="InterPro" id="IPR008847">
    <property type="entry name" value="Suf"/>
</dbReference>
<dbReference type="SMART" id="SM00386">
    <property type="entry name" value="HAT"/>
    <property type="match status" value="11"/>
</dbReference>
<proteinExistence type="predicted"/>
<evidence type="ECO:0000256" key="2">
    <source>
        <dbReference type="ARBA" id="ARBA00022737"/>
    </source>
</evidence>
<dbReference type="GO" id="GO:0000398">
    <property type="term" value="P:mRNA splicing, via spliceosome"/>
    <property type="evidence" value="ECO:0007669"/>
    <property type="project" value="InterPro"/>
</dbReference>
<evidence type="ECO:0000313" key="7">
    <source>
        <dbReference type="Proteomes" id="UP000009168"/>
    </source>
</evidence>
<dbReference type="Proteomes" id="UP000009168">
    <property type="component" value="Unassembled WGS sequence"/>
</dbReference>
<reference evidence="7" key="1">
    <citation type="journal article" date="2006" name="PLoS Biol.">
        <title>Macronuclear genome sequence of the ciliate Tetrahymena thermophila, a model eukaryote.</title>
        <authorList>
            <person name="Eisen J.A."/>
            <person name="Coyne R.S."/>
            <person name="Wu M."/>
            <person name="Wu D."/>
            <person name="Thiagarajan M."/>
            <person name="Wortman J.R."/>
            <person name="Badger J.H."/>
            <person name="Ren Q."/>
            <person name="Amedeo P."/>
            <person name="Jones K.M."/>
            <person name="Tallon L.J."/>
            <person name="Delcher A.L."/>
            <person name="Salzberg S.L."/>
            <person name="Silva J.C."/>
            <person name="Haas B.J."/>
            <person name="Majoros W.H."/>
            <person name="Farzad M."/>
            <person name="Carlton J.M."/>
            <person name="Smith R.K. Jr."/>
            <person name="Garg J."/>
            <person name="Pearlman R.E."/>
            <person name="Karrer K.M."/>
            <person name="Sun L."/>
            <person name="Manning G."/>
            <person name="Elde N.C."/>
            <person name="Turkewitz A.P."/>
            <person name="Asai D.J."/>
            <person name="Wilkes D.E."/>
            <person name="Wang Y."/>
            <person name="Cai H."/>
            <person name="Collins K."/>
            <person name="Stewart B.A."/>
            <person name="Lee S.R."/>
            <person name="Wilamowska K."/>
            <person name="Weinberg Z."/>
            <person name="Ruzzo W.L."/>
            <person name="Wloga D."/>
            <person name="Gaertig J."/>
            <person name="Frankel J."/>
            <person name="Tsao C.-C."/>
            <person name="Gorovsky M.A."/>
            <person name="Keeling P.J."/>
            <person name="Waller R.F."/>
            <person name="Patron N.J."/>
            <person name="Cherry J.M."/>
            <person name="Stover N.A."/>
            <person name="Krieger C.J."/>
            <person name="del Toro C."/>
            <person name="Ryder H.F."/>
            <person name="Williamson S.C."/>
            <person name="Barbeau R.A."/>
            <person name="Hamilton E.P."/>
            <person name="Orias E."/>
        </authorList>
    </citation>
    <scope>NUCLEOTIDE SEQUENCE [LARGE SCALE GENOMIC DNA]</scope>
    <source>
        <strain evidence="7">SB210</strain>
    </source>
</reference>
<name>Q23R62_TETTS</name>